<dbReference type="InterPro" id="IPR036444">
    <property type="entry name" value="PLipase_A2_dom_sf"/>
</dbReference>
<dbReference type="EMBL" id="VUOA01000009">
    <property type="protein sequence ID" value="KAA2241076.1"/>
    <property type="molecule type" value="Genomic_DNA"/>
</dbReference>
<evidence type="ECO:0000256" key="1">
    <source>
        <dbReference type="SAM" id="SignalP"/>
    </source>
</evidence>
<name>A0A5B2VRW2_9HYPH</name>
<dbReference type="Gene3D" id="1.20.90.10">
    <property type="entry name" value="Phospholipase A2 domain"/>
    <property type="match status" value="1"/>
</dbReference>
<comment type="caution">
    <text evidence="2">The sequence shown here is derived from an EMBL/GenBank/DDBJ whole genome shotgun (WGS) entry which is preliminary data.</text>
</comment>
<dbReference type="GO" id="GO:0050482">
    <property type="term" value="P:arachidonate secretion"/>
    <property type="evidence" value="ECO:0007669"/>
    <property type="project" value="InterPro"/>
</dbReference>
<dbReference type="SUPFAM" id="SSF48619">
    <property type="entry name" value="Phospholipase A2, PLA2"/>
    <property type="match status" value="1"/>
</dbReference>
<feature type="signal peptide" evidence="1">
    <location>
        <begin position="1"/>
        <end position="20"/>
    </location>
</feature>
<evidence type="ECO:0000313" key="3">
    <source>
        <dbReference type="Proteomes" id="UP000323142"/>
    </source>
</evidence>
<dbReference type="Proteomes" id="UP000323142">
    <property type="component" value="Unassembled WGS sequence"/>
</dbReference>
<reference evidence="2 3" key="1">
    <citation type="submission" date="2019-09" db="EMBL/GenBank/DDBJ databases">
        <title>Salinarimonas rosea gen. nov., sp. nov., a new member of the a-2 subgroup of the Proteobacteria.</title>
        <authorList>
            <person name="Liu J."/>
        </authorList>
    </citation>
    <scope>NUCLEOTIDE SEQUENCE [LARGE SCALE GENOMIC DNA]</scope>
    <source>
        <strain evidence="2 3">BN140002</strain>
    </source>
</reference>
<proteinExistence type="predicted"/>
<dbReference type="GO" id="GO:0004623">
    <property type="term" value="F:phospholipase A2 activity"/>
    <property type="evidence" value="ECO:0007669"/>
    <property type="project" value="InterPro"/>
</dbReference>
<dbReference type="RefSeq" id="WP_149815857.1">
    <property type="nucleotide sequence ID" value="NZ_VUOA01000009.1"/>
</dbReference>
<sequence length="147" mass="15556">MLREIAATLLLVLLASPGVAQTEPRTTTDEPAIVIEGDPIPAPLPPDPTKLPPPPPTGAFRDAIAGRVPFHGHYCGRGNLGGDPIDVLDATCKAHDECYDRVGDSACSCDRLIEKRSLAIADDPGQSPELRRRAASVAAAFQILPCR</sequence>
<dbReference type="AlphaFoldDB" id="A0A5B2VRW2"/>
<keyword evidence="3" id="KW-1185">Reference proteome</keyword>
<dbReference type="OrthoDB" id="8087013at2"/>
<dbReference type="GO" id="GO:0006644">
    <property type="term" value="P:phospholipid metabolic process"/>
    <property type="evidence" value="ECO:0007669"/>
    <property type="project" value="InterPro"/>
</dbReference>
<protein>
    <submittedName>
        <fullName evidence="2">Uncharacterized protein</fullName>
    </submittedName>
</protein>
<accession>A0A5B2VRW2</accession>
<gene>
    <name evidence="2" type="ORF">F0L46_04570</name>
</gene>
<organism evidence="2 3">
    <name type="scientific">Salinarimonas soli</name>
    <dbReference type="NCBI Taxonomy" id="1638099"/>
    <lineage>
        <taxon>Bacteria</taxon>
        <taxon>Pseudomonadati</taxon>
        <taxon>Pseudomonadota</taxon>
        <taxon>Alphaproteobacteria</taxon>
        <taxon>Hyphomicrobiales</taxon>
        <taxon>Salinarimonadaceae</taxon>
        <taxon>Salinarimonas</taxon>
    </lineage>
</organism>
<reference evidence="2 3" key="2">
    <citation type="submission" date="2019-09" db="EMBL/GenBank/DDBJ databases">
        <authorList>
            <person name="Jin C."/>
        </authorList>
    </citation>
    <scope>NUCLEOTIDE SEQUENCE [LARGE SCALE GENOMIC DNA]</scope>
    <source>
        <strain evidence="2 3">BN140002</strain>
    </source>
</reference>
<evidence type="ECO:0000313" key="2">
    <source>
        <dbReference type="EMBL" id="KAA2241076.1"/>
    </source>
</evidence>
<feature type="chain" id="PRO_5022892210" evidence="1">
    <location>
        <begin position="21"/>
        <end position="147"/>
    </location>
</feature>
<keyword evidence="1" id="KW-0732">Signal</keyword>